<dbReference type="SUPFAM" id="SSF53686">
    <property type="entry name" value="Tryptophan synthase beta subunit-like PLP-dependent enzymes"/>
    <property type="match status" value="1"/>
</dbReference>
<dbReference type="Gene3D" id="3.40.50.1100">
    <property type="match status" value="2"/>
</dbReference>
<evidence type="ECO:0000313" key="8">
    <source>
        <dbReference type="Proteomes" id="UP000008303"/>
    </source>
</evidence>
<feature type="domain" description="Tryptophan synthase beta chain-like PALP" evidence="6">
    <location>
        <begin position="9"/>
        <end position="303"/>
    </location>
</feature>
<dbReference type="GO" id="GO:0004124">
    <property type="term" value="F:cysteine synthase activity"/>
    <property type="evidence" value="ECO:0007669"/>
    <property type="project" value="UniProtKB-EC"/>
</dbReference>
<dbReference type="CDD" id="cd01561">
    <property type="entry name" value="CBS_like"/>
    <property type="match status" value="1"/>
</dbReference>
<evidence type="ECO:0000256" key="2">
    <source>
        <dbReference type="ARBA" id="ARBA00004962"/>
    </source>
</evidence>
<sequence>MLTKLMLSLIGKTPIIKLKNTINNHNLYAKCEWLNPTGSIKDRVAKYILEDLINNKKILTNQPLVEASSGNMGTSLAAIGKLYNHPVYITCPAKTGQIKREMIKSFGANLTICKNTADYRDKDFYVNKAKEIAKNIDGILINQYDNQLNTECHYKTTGQEIVNYFLTQSFNIDYFITVGGSGGTISGCAKKIKEIYPQTKVIMPDPKGSVYYDIFYNGAPIKENIHSYKVEGPGNPVFCKSMKLSYIDEIIQFSDDQAIQGCLDLSNEQGIYAGHSSGANYFVAKKLIEKLPQHKSYNILIMVLDSGMKYTF</sequence>
<dbReference type="PATRIC" id="fig|676032.3.peg.1379"/>
<dbReference type="EC" id="2.5.1.47" evidence="3"/>
<comment type="catalytic activity">
    <reaction evidence="5">
        <text>O-acetyl-L-serine + hydrogen sulfide = L-cysteine + acetate</text>
        <dbReference type="Rhea" id="RHEA:14829"/>
        <dbReference type="ChEBI" id="CHEBI:29919"/>
        <dbReference type="ChEBI" id="CHEBI:30089"/>
        <dbReference type="ChEBI" id="CHEBI:35235"/>
        <dbReference type="ChEBI" id="CHEBI:58340"/>
        <dbReference type="EC" id="2.5.1.47"/>
    </reaction>
</comment>
<keyword evidence="7" id="KW-0456">Lyase</keyword>
<dbReference type="InterPro" id="IPR036052">
    <property type="entry name" value="TrpB-like_PALP_sf"/>
</dbReference>
<keyword evidence="4" id="KW-0663">Pyridoxal phosphate</keyword>
<dbReference type="KEGG" id="fcn:FN3523_1371"/>
<dbReference type="GO" id="GO:0016829">
    <property type="term" value="F:lyase activity"/>
    <property type="evidence" value="ECO:0007669"/>
    <property type="project" value="UniProtKB-KW"/>
</dbReference>
<evidence type="ECO:0000256" key="5">
    <source>
        <dbReference type="ARBA" id="ARBA00047931"/>
    </source>
</evidence>
<evidence type="ECO:0000256" key="4">
    <source>
        <dbReference type="ARBA" id="ARBA00022898"/>
    </source>
</evidence>
<dbReference type="PANTHER" id="PTHR10314">
    <property type="entry name" value="CYSTATHIONINE BETA-SYNTHASE"/>
    <property type="match status" value="1"/>
</dbReference>
<evidence type="ECO:0000256" key="1">
    <source>
        <dbReference type="ARBA" id="ARBA00001933"/>
    </source>
</evidence>
<proteinExistence type="predicted"/>
<dbReference type="HOGENOM" id="CLU_021018_1_0_6"/>
<dbReference type="PROSITE" id="PS00901">
    <property type="entry name" value="CYS_SYNTHASE"/>
    <property type="match status" value="1"/>
</dbReference>
<dbReference type="Proteomes" id="UP000008303">
    <property type="component" value="Chromosome"/>
</dbReference>
<dbReference type="GO" id="GO:0006535">
    <property type="term" value="P:cysteine biosynthetic process from serine"/>
    <property type="evidence" value="ECO:0007669"/>
    <property type="project" value="InterPro"/>
</dbReference>
<gene>
    <name evidence="7" type="ordered locus">FN3523_1371</name>
</gene>
<dbReference type="EMBL" id="CP002558">
    <property type="protein sequence ID" value="AEE26674.1"/>
    <property type="molecule type" value="Genomic_DNA"/>
</dbReference>
<name>F4BGT0_9GAMM</name>
<comment type="pathway">
    <text evidence="2">Amino-acid biosynthesis; L-cysteine biosynthesis; L-cysteine from L-serine: step 2/2.</text>
</comment>
<dbReference type="InterPro" id="IPR001216">
    <property type="entry name" value="P-phosphate_BS"/>
</dbReference>
<dbReference type="InterPro" id="IPR001926">
    <property type="entry name" value="TrpB-like_PALP"/>
</dbReference>
<dbReference type="InterPro" id="IPR050214">
    <property type="entry name" value="Cys_Synth/Cystath_Beta-Synth"/>
</dbReference>
<evidence type="ECO:0000256" key="3">
    <source>
        <dbReference type="ARBA" id="ARBA00012681"/>
    </source>
</evidence>
<evidence type="ECO:0000313" key="7">
    <source>
        <dbReference type="EMBL" id="AEE26674.1"/>
    </source>
</evidence>
<evidence type="ECO:0000259" key="6">
    <source>
        <dbReference type="Pfam" id="PF00291"/>
    </source>
</evidence>
<dbReference type="eggNOG" id="COG0031">
    <property type="taxonomic scope" value="Bacteria"/>
</dbReference>
<accession>F4BGT0</accession>
<reference evidence="8" key="1">
    <citation type="journal article" date="2011" name="Appl. Environ. Microbiol.">
        <title>Common ancestry and novel genetic traits of Francisella novicida-like isolates from North America and Australia as revealed by comparative genomic analyses.</title>
        <authorList>
            <person name="Siddaramappa S."/>
            <person name="Challacombe J.F."/>
            <person name="Petersen J.M."/>
            <person name="Pillai S."/>
            <person name="Hogg G."/>
            <person name="Kuske C.R."/>
        </authorList>
    </citation>
    <scope>NUCLEOTIDE SEQUENCE [LARGE SCALE GENOMIC DNA]</scope>
    <source>
        <strain evidence="8">3523</strain>
    </source>
</reference>
<protein>
    <recommendedName>
        <fullName evidence="3">cysteine synthase</fullName>
        <ecNumber evidence="3">2.5.1.47</ecNumber>
    </recommendedName>
</protein>
<comment type="cofactor">
    <cofactor evidence="1">
        <name>pyridoxal 5'-phosphate</name>
        <dbReference type="ChEBI" id="CHEBI:597326"/>
    </cofactor>
</comment>
<organism evidence="7 8">
    <name type="scientific">Francisella hispaniensis</name>
    <dbReference type="NCBI Taxonomy" id="622488"/>
    <lineage>
        <taxon>Bacteria</taxon>
        <taxon>Pseudomonadati</taxon>
        <taxon>Pseudomonadota</taxon>
        <taxon>Gammaproteobacteria</taxon>
        <taxon>Thiotrichales</taxon>
        <taxon>Francisellaceae</taxon>
        <taxon>Francisella</taxon>
    </lineage>
</organism>
<dbReference type="AlphaFoldDB" id="F4BGT0"/>
<dbReference type="Pfam" id="PF00291">
    <property type="entry name" value="PALP"/>
    <property type="match status" value="1"/>
</dbReference>